<feature type="region of interest" description="Disordered" evidence="1">
    <location>
        <begin position="17"/>
        <end position="120"/>
    </location>
</feature>
<feature type="non-terminal residue" evidence="2">
    <location>
        <position position="145"/>
    </location>
</feature>
<dbReference type="AlphaFoldDB" id="A0A6J4NEL2"/>
<feature type="non-terminal residue" evidence="2">
    <location>
        <position position="1"/>
    </location>
</feature>
<name>A0A6J4NEL2_9ACTN</name>
<feature type="compositionally biased region" description="Low complexity" evidence="1">
    <location>
        <begin position="99"/>
        <end position="116"/>
    </location>
</feature>
<evidence type="ECO:0000313" key="2">
    <source>
        <dbReference type="EMBL" id="CAA9380677.1"/>
    </source>
</evidence>
<organism evidence="2">
    <name type="scientific">uncultured Nocardioidaceae bacterium</name>
    <dbReference type="NCBI Taxonomy" id="253824"/>
    <lineage>
        <taxon>Bacteria</taxon>
        <taxon>Bacillati</taxon>
        <taxon>Actinomycetota</taxon>
        <taxon>Actinomycetes</taxon>
        <taxon>Propionibacteriales</taxon>
        <taxon>Nocardioidaceae</taxon>
        <taxon>environmental samples</taxon>
    </lineage>
</organism>
<evidence type="ECO:0000256" key="1">
    <source>
        <dbReference type="SAM" id="MobiDB-lite"/>
    </source>
</evidence>
<gene>
    <name evidence="2" type="ORF">AVDCRST_MAG47-2140</name>
</gene>
<sequence>DDHRPAGGRHAVALAARPAVAGAGRHRRRAERRPAPARPARVRQLGVLSLAGADRHQLSRLRRAAGGQRPDPRRAGGCRVQQPAVRLSHPVGRRDVDALAEPAMARRPRAAAPQRRQGCDGCHRGAGGGVLGGPEPLLRRLAGSL</sequence>
<accession>A0A6J4NEL2</accession>
<reference evidence="2" key="1">
    <citation type="submission" date="2020-02" db="EMBL/GenBank/DDBJ databases">
        <authorList>
            <person name="Meier V. D."/>
        </authorList>
    </citation>
    <scope>NUCLEOTIDE SEQUENCE</scope>
    <source>
        <strain evidence="2">AVDCRST_MAG47</strain>
    </source>
</reference>
<dbReference type="EMBL" id="CADCUK010000142">
    <property type="protein sequence ID" value="CAA9380677.1"/>
    <property type="molecule type" value="Genomic_DNA"/>
</dbReference>
<proteinExistence type="predicted"/>
<protein>
    <submittedName>
        <fullName evidence="2">Putative membrane protein</fullName>
    </submittedName>
</protein>